<evidence type="ECO:0000256" key="2">
    <source>
        <dbReference type="SAM" id="SignalP"/>
    </source>
</evidence>
<dbReference type="OrthoDB" id="266334at2759"/>
<feature type="compositionally biased region" description="Low complexity" evidence="1">
    <location>
        <begin position="225"/>
        <end position="246"/>
    </location>
</feature>
<dbReference type="Proteomes" id="UP000310158">
    <property type="component" value="Unassembled WGS sequence"/>
</dbReference>
<keyword evidence="4" id="KW-1185">Reference proteome</keyword>
<accession>A0A4S4LT53</accession>
<reference evidence="3 4" key="1">
    <citation type="submission" date="2019-02" db="EMBL/GenBank/DDBJ databases">
        <title>Genome sequencing of the rare red list fungi Bondarzewia mesenterica.</title>
        <authorList>
            <person name="Buettner E."/>
            <person name="Kellner H."/>
        </authorList>
    </citation>
    <scope>NUCLEOTIDE SEQUENCE [LARGE SCALE GENOMIC DNA]</scope>
    <source>
        <strain evidence="3 4">DSM 108281</strain>
    </source>
</reference>
<feature type="compositionally biased region" description="Low complexity" evidence="1">
    <location>
        <begin position="86"/>
        <end position="107"/>
    </location>
</feature>
<feature type="chain" id="PRO_5020756344" evidence="2">
    <location>
        <begin position="23"/>
        <end position="294"/>
    </location>
</feature>
<proteinExistence type="predicted"/>
<dbReference type="EMBL" id="SGPL01000357">
    <property type="protein sequence ID" value="THH13400.1"/>
    <property type="molecule type" value="Genomic_DNA"/>
</dbReference>
<evidence type="ECO:0000313" key="3">
    <source>
        <dbReference type="EMBL" id="THH13400.1"/>
    </source>
</evidence>
<name>A0A4S4LT53_9AGAM</name>
<sequence length="294" mass="31414">MHPVLVLQVALLALIFAAPALAIPTTPYDPFHDLAVFAPKPPELPICCLKPLTPLEPVKEEPFLSFEEWKTKRHMEKDAAAVPSRASSGGPTSESAAEASSHDASPSPIAGTQDVADHAHPPSELLSPLSTELDGWTVVGTYVGKKRARGAVFPPSDVDSRLLSLHPHYGNELSDLPVERVESRAKLEQSVPVEVSDAPATEHVMVESWMPTTNVTEVADRAEHTSSTGYTDDTNSSTTTDNTASSVPPPPPSIPTHIASSGKSIYGTIVNRLTALEANMTLYARYVEEQTGGI</sequence>
<gene>
    <name evidence="3" type="ORF">EW146_g6810</name>
</gene>
<feature type="region of interest" description="Disordered" evidence="1">
    <location>
        <begin position="75"/>
        <end position="128"/>
    </location>
</feature>
<comment type="caution">
    <text evidence="3">The sequence shown here is derived from an EMBL/GenBank/DDBJ whole genome shotgun (WGS) entry which is preliminary data.</text>
</comment>
<feature type="region of interest" description="Disordered" evidence="1">
    <location>
        <begin position="222"/>
        <end position="260"/>
    </location>
</feature>
<dbReference type="AlphaFoldDB" id="A0A4S4LT53"/>
<evidence type="ECO:0000313" key="4">
    <source>
        <dbReference type="Proteomes" id="UP000310158"/>
    </source>
</evidence>
<keyword evidence="2" id="KW-0732">Signal</keyword>
<evidence type="ECO:0000256" key="1">
    <source>
        <dbReference type="SAM" id="MobiDB-lite"/>
    </source>
</evidence>
<protein>
    <submittedName>
        <fullName evidence="3">Uncharacterized protein</fullName>
    </submittedName>
</protein>
<organism evidence="3 4">
    <name type="scientific">Bondarzewia mesenterica</name>
    <dbReference type="NCBI Taxonomy" id="1095465"/>
    <lineage>
        <taxon>Eukaryota</taxon>
        <taxon>Fungi</taxon>
        <taxon>Dikarya</taxon>
        <taxon>Basidiomycota</taxon>
        <taxon>Agaricomycotina</taxon>
        <taxon>Agaricomycetes</taxon>
        <taxon>Russulales</taxon>
        <taxon>Bondarzewiaceae</taxon>
        <taxon>Bondarzewia</taxon>
    </lineage>
</organism>
<feature type="signal peptide" evidence="2">
    <location>
        <begin position="1"/>
        <end position="22"/>
    </location>
</feature>